<protein>
    <recommendedName>
        <fullName evidence="3">Lipoprotein</fullName>
    </recommendedName>
</protein>
<reference evidence="1 2" key="1">
    <citation type="submission" date="2023-11" db="EMBL/GenBank/DDBJ databases">
        <title>The common occurrence of Acinetobacte faecalis in cattle feces and its emended description.</title>
        <authorList>
            <person name="Kyselkova M."/>
            <person name="Xanthopoulou K."/>
            <person name="Shestivska V."/>
            <person name="Spanelova P."/>
            <person name="Maixnerova M."/>
            <person name="Higgins P.G."/>
            <person name="Nemec A."/>
        </authorList>
    </citation>
    <scope>NUCLEOTIDE SEQUENCE [LARGE SCALE GENOMIC DNA]</scope>
    <source>
        <strain evidence="1 2">ANC 7483</strain>
    </source>
</reference>
<proteinExistence type="predicted"/>
<dbReference type="PROSITE" id="PS51257">
    <property type="entry name" value="PROKAR_LIPOPROTEIN"/>
    <property type="match status" value="1"/>
</dbReference>
<organism evidence="1 2">
    <name type="scientific">Acinetobacter faecalis</name>
    <dbReference type="NCBI Taxonomy" id="2665161"/>
    <lineage>
        <taxon>Bacteria</taxon>
        <taxon>Pseudomonadati</taxon>
        <taxon>Pseudomonadota</taxon>
        <taxon>Gammaproteobacteria</taxon>
        <taxon>Moraxellales</taxon>
        <taxon>Moraxellaceae</taxon>
        <taxon>Acinetobacter</taxon>
    </lineage>
</organism>
<dbReference type="RefSeq" id="WP_228273419.1">
    <property type="nucleotide sequence ID" value="NZ_JAXHPI010000039.1"/>
</dbReference>
<dbReference type="AlphaFoldDB" id="A0AB35UWD0"/>
<dbReference type="EMBL" id="JAXHPL010000008">
    <property type="protein sequence ID" value="MDY6486090.1"/>
    <property type="molecule type" value="Genomic_DNA"/>
</dbReference>
<accession>A0AB35UWD0</accession>
<evidence type="ECO:0008006" key="3">
    <source>
        <dbReference type="Google" id="ProtNLM"/>
    </source>
</evidence>
<sequence length="153" mass="17416">MNKNVFFMLGFVLLSGCATLTQENIGTKGLPLCQTNELCPLMTVSWNDQKKDNFNVKVSLDSLYHYYDIQKVIFSNDKKSYSFVPEAKTTQEVIFNLRHSKNSIVVPKNLMADLKSNAISINIHTDQGVISRFIYKDGVESSIYKQFTSIYVP</sequence>
<name>A0AB35UWD0_9GAMM</name>
<dbReference type="Proteomes" id="UP001278995">
    <property type="component" value="Unassembled WGS sequence"/>
</dbReference>
<gene>
    <name evidence="1" type="ORF">SKM51_02515</name>
</gene>
<evidence type="ECO:0000313" key="2">
    <source>
        <dbReference type="Proteomes" id="UP001278995"/>
    </source>
</evidence>
<evidence type="ECO:0000313" key="1">
    <source>
        <dbReference type="EMBL" id="MDY6486090.1"/>
    </source>
</evidence>
<comment type="caution">
    <text evidence="1">The sequence shown here is derived from an EMBL/GenBank/DDBJ whole genome shotgun (WGS) entry which is preliminary data.</text>
</comment>